<dbReference type="GO" id="GO:0046872">
    <property type="term" value="F:metal ion binding"/>
    <property type="evidence" value="ECO:0007669"/>
    <property type="project" value="UniProtKB-KW"/>
</dbReference>
<dbReference type="Pfam" id="PF02829">
    <property type="entry name" value="3H"/>
    <property type="match status" value="1"/>
</dbReference>
<dbReference type="AlphaFoldDB" id="A0A3N1XA55"/>
<evidence type="ECO:0000259" key="2">
    <source>
        <dbReference type="Pfam" id="PF02829"/>
    </source>
</evidence>
<dbReference type="Gene3D" id="3.30.1340.20">
    <property type="entry name" value="3H domain"/>
    <property type="match status" value="1"/>
</dbReference>
<proteinExistence type="predicted"/>
<feature type="binding site" evidence="1">
    <location>
        <position position="84"/>
    </location>
    <ligand>
        <name>Ni(2+)</name>
        <dbReference type="ChEBI" id="CHEBI:49786"/>
    </ligand>
</feature>
<feature type="domain" description="3H" evidence="2">
    <location>
        <begin position="73"/>
        <end position="168"/>
    </location>
</feature>
<accession>A0A3N1XA55</accession>
<dbReference type="InterPro" id="IPR036390">
    <property type="entry name" value="WH_DNA-bd_sf"/>
</dbReference>
<evidence type="ECO:0000313" key="4">
    <source>
        <dbReference type="EMBL" id="ROR23654.1"/>
    </source>
</evidence>
<protein>
    <recommendedName>
        <fullName evidence="6">Transcriptional regulator</fullName>
    </recommendedName>
</protein>
<dbReference type="InterPro" id="IPR013196">
    <property type="entry name" value="HTH_11"/>
</dbReference>
<evidence type="ECO:0000256" key="1">
    <source>
        <dbReference type="PIRSR" id="PIRSR037847-1"/>
    </source>
</evidence>
<dbReference type="PANTHER" id="PTHR40068:SF1">
    <property type="entry name" value="TRANSCRIPTION REPRESSOR NIAR-RELATED"/>
    <property type="match status" value="1"/>
</dbReference>
<reference evidence="4 5" key="1">
    <citation type="submission" date="2018-11" db="EMBL/GenBank/DDBJ databases">
        <title>Genomic Encyclopedia of Type Strains, Phase IV (KMG-IV): sequencing the most valuable type-strain genomes for metagenomic binning, comparative biology and taxonomic classification.</title>
        <authorList>
            <person name="Goeker M."/>
        </authorList>
    </citation>
    <scope>NUCLEOTIDE SEQUENCE [LARGE SCALE GENOMIC DNA]</scope>
    <source>
        <strain evidence="4 5">DSM 26537</strain>
    </source>
</reference>
<dbReference type="OrthoDB" id="9792661at2"/>
<evidence type="ECO:0000313" key="5">
    <source>
        <dbReference type="Proteomes" id="UP000273083"/>
    </source>
</evidence>
<dbReference type="SUPFAM" id="SSF46785">
    <property type="entry name" value="Winged helix' DNA-binding domain"/>
    <property type="match status" value="1"/>
</dbReference>
<dbReference type="InterPro" id="IPR026043">
    <property type="entry name" value="NadR"/>
</dbReference>
<dbReference type="Gene3D" id="1.10.10.10">
    <property type="entry name" value="Winged helix-like DNA-binding domain superfamily/Winged helix DNA-binding domain"/>
    <property type="match status" value="1"/>
</dbReference>
<organism evidence="4 5">
    <name type="scientific">Mobilisporobacter senegalensis</name>
    <dbReference type="NCBI Taxonomy" id="1329262"/>
    <lineage>
        <taxon>Bacteria</taxon>
        <taxon>Bacillati</taxon>
        <taxon>Bacillota</taxon>
        <taxon>Clostridia</taxon>
        <taxon>Lachnospirales</taxon>
        <taxon>Lachnospiraceae</taxon>
        <taxon>Mobilisporobacter</taxon>
    </lineage>
</organism>
<comment type="caution">
    <text evidence="4">The sequence shown here is derived from an EMBL/GenBank/DDBJ whole genome shotgun (WGS) entry which is preliminary data.</text>
</comment>
<feature type="binding site" evidence="1">
    <location>
        <position position="76"/>
    </location>
    <ligand>
        <name>Ni(2+)</name>
        <dbReference type="ChEBI" id="CHEBI:49786"/>
    </ligand>
</feature>
<dbReference type="InterPro" id="IPR004173">
    <property type="entry name" value="3H_domain"/>
</dbReference>
<keyword evidence="1" id="KW-0533">Nickel</keyword>
<evidence type="ECO:0008006" key="6">
    <source>
        <dbReference type="Google" id="ProtNLM"/>
    </source>
</evidence>
<sequence>MEGHERREKLIEILKNSKEPVSGSELSKCLGVSRQVIVQDIALLRAVNKNILSTTKGYILYYQEKQKVNRCFLMKHTTDQIEDELCTIVDNGGKVLDVIVSHDIYGEISTNLIITTRQDVYDFVNKVKTKKVQPLKELTDGVHLHTVEADSEEILDRIEIALKGKKYLLEK</sequence>
<name>A0A3N1XA55_9FIRM</name>
<dbReference type="PIRSF" id="PIRSF037847">
    <property type="entry name" value="NiaR"/>
    <property type="match status" value="1"/>
</dbReference>
<feature type="binding site" evidence="1">
    <location>
        <position position="145"/>
    </location>
    <ligand>
        <name>Ni(2+)</name>
        <dbReference type="ChEBI" id="CHEBI:49786"/>
    </ligand>
</feature>
<dbReference type="PANTHER" id="PTHR40068">
    <property type="entry name" value="TRANSCRIPTION REPRESSOR NIAR-RELATED"/>
    <property type="match status" value="1"/>
</dbReference>
<dbReference type="InterPro" id="IPR036388">
    <property type="entry name" value="WH-like_DNA-bd_sf"/>
</dbReference>
<gene>
    <name evidence="4" type="ORF">EDD66_11349</name>
</gene>
<dbReference type="InterPro" id="IPR035922">
    <property type="entry name" value="3H_dom_sf"/>
</dbReference>
<dbReference type="Pfam" id="PF08279">
    <property type="entry name" value="HTH_11"/>
    <property type="match status" value="1"/>
</dbReference>
<dbReference type="SUPFAM" id="SSF75500">
    <property type="entry name" value="Putative transcriptional regulator TM1602, C-terminal domain"/>
    <property type="match status" value="1"/>
</dbReference>
<dbReference type="Proteomes" id="UP000273083">
    <property type="component" value="Unassembled WGS sequence"/>
</dbReference>
<feature type="binding site" evidence="1">
    <location>
        <position position="143"/>
    </location>
    <ligand>
        <name>Ni(2+)</name>
        <dbReference type="ChEBI" id="CHEBI:49786"/>
    </ligand>
</feature>
<keyword evidence="1" id="KW-0479">Metal-binding</keyword>
<keyword evidence="5" id="KW-1185">Reference proteome</keyword>
<evidence type="ECO:0000259" key="3">
    <source>
        <dbReference type="Pfam" id="PF08279"/>
    </source>
</evidence>
<dbReference type="RefSeq" id="WP_123610652.1">
    <property type="nucleotide sequence ID" value="NZ_RJVG01000013.1"/>
</dbReference>
<feature type="domain" description="Helix-turn-helix type 11" evidence="3">
    <location>
        <begin position="6"/>
        <end position="59"/>
    </location>
</feature>
<dbReference type="EMBL" id="RJVG01000013">
    <property type="protein sequence ID" value="ROR23654.1"/>
    <property type="molecule type" value="Genomic_DNA"/>
</dbReference>